<name>A0A815P7Z3_ADIRI</name>
<reference evidence="1" key="1">
    <citation type="submission" date="2021-02" db="EMBL/GenBank/DDBJ databases">
        <authorList>
            <person name="Nowell W R."/>
        </authorList>
    </citation>
    <scope>NUCLEOTIDE SEQUENCE</scope>
</reference>
<protein>
    <submittedName>
        <fullName evidence="1">Uncharacterized protein</fullName>
    </submittedName>
</protein>
<dbReference type="Proteomes" id="UP000663828">
    <property type="component" value="Unassembled WGS sequence"/>
</dbReference>
<dbReference type="Gene3D" id="3.30.9.30">
    <property type="match status" value="1"/>
</dbReference>
<dbReference type="Proteomes" id="UP000663852">
    <property type="component" value="Unassembled WGS sequence"/>
</dbReference>
<evidence type="ECO:0000313" key="4">
    <source>
        <dbReference type="Proteomes" id="UP000663852"/>
    </source>
</evidence>
<keyword evidence="3" id="KW-1185">Reference proteome</keyword>
<organism evidence="1 4">
    <name type="scientific">Adineta ricciae</name>
    <name type="common">Rotifer</name>
    <dbReference type="NCBI Taxonomy" id="249248"/>
    <lineage>
        <taxon>Eukaryota</taxon>
        <taxon>Metazoa</taxon>
        <taxon>Spiralia</taxon>
        <taxon>Gnathifera</taxon>
        <taxon>Rotifera</taxon>
        <taxon>Eurotatoria</taxon>
        <taxon>Bdelloidea</taxon>
        <taxon>Adinetida</taxon>
        <taxon>Adinetidae</taxon>
        <taxon>Adineta</taxon>
    </lineage>
</organism>
<evidence type="ECO:0000313" key="1">
    <source>
        <dbReference type="EMBL" id="CAF1445340.1"/>
    </source>
</evidence>
<accession>A0A815P7Z3</accession>
<evidence type="ECO:0000313" key="3">
    <source>
        <dbReference type="Proteomes" id="UP000663828"/>
    </source>
</evidence>
<dbReference type="EMBL" id="CAJNOR010009131">
    <property type="protein sequence ID" value="CAF1641438.1"/>
    <property type="molecule type" value="Genomic_DNA"/>
</dbReference>
<dbReference type="EMBL" id="CAJNOJ010000429">
    <property type="protein sequence ID" value="CAF1445340.1"/>
    <property type="molecule type" value="Genomic_DNA"/>
</dbReference>
<sequence>MSQTASRIHDHEVVVYGSSITVATNGTKFLEEWGVETVARRDTVKQKLIMHNWKDSTINDIYDLNDYTKPWRYVYNLFHRIDLHEQLQNRAKT</sequence>
<evidence type="ECO:0000313" key="2">
    <source>
        <dbReference type="EMBL" id="CAF1641438.1"/>
    </source>
</evidence>
<dbReference type="OrthoDB" id="1047367at2759"/>
<proteinExistence type="predicted"/>
<dbReference type="AlphaFoldDB" id="A0A815P7Z3"/>
<gene>
    <name evidence="1" type="ORF">EDS130_LOCUS39165</name>
    <name evidence="2" type="ORF">XAT740_LOCUS53383</name>
</gene>
<comment type="caution">
    <text evidence="1">The sequence shown here is derived from an EMBL/GenBank/DDBJ whole genome shotgun (WGS) entry which is preliminary data.</text>
</comment>